<evidence type="ECO:0000313" key="9">
    <source>
        <dbReference type="Proteomes" id="UP000502533"/>
    </source>
</evidence>
<dbReference type="GO" id="GO:0022857">
    <property type="term" value="F:transmembrane transporter activity"/>
    <property type="evidence" value="ECO:0007669"/>
    <property type="project" value="InterPro"/>
</dbReference>
<protein>
    <submittedName>
        <fullName evidence="8">FUSC family protein</fullName>
    </submittedName>
</protein>
<feature type="transmembrane region" description="Helical" evidence="7">
    <location>
        <begin position="165"/>
        <end position="184"/>
    </location>
</feature>
<dbReference type="Proteomes" id="UP000502533">
    <property type="component" value="Chromosome"/>
</dbReference>
<feature type="transmembrane region" description="Helical" evidence="7">
    <location>
        <begin position="405"/>
        <end position="423"/>
    </location>
</feature>
<evidence type="ECO:0000256" key="4">
    <source>
        <dbReference type="ARBA" id="ARBA00022692"/>
    </source>
</evidence>
<dbReference type="EMBL" id="CP050139">
    <property type="protein sequence ID" value="QIP35111.1"/>
    <property type="molecule type" value="Genomic_DNA"/>
</dbReference>
<dbReference type="PANTHER" id="PTHR30509">
    <property type="entry name" value="P-HYDROXYBENZOIC ACID EFFLUX PUMP SUBUNIT-RELATED"/>
    <property type="match status" value="1"/>
</dbReference>
<evidence type="ECO:0000256" key="2">
    <source>
        <dbReference type="ARBA" id="ARBA00022448"/>
    </source>
</evidence>
<dbReference type="RefSeq" id="WP_007398108.1">
    <property type="nucleotide sequence ID" value="NZ_CALMTF010000098.1"/>
</dbReference>
<keyword evidence="6 7" id="KW-0472">Membrane</keyword>
<dbReference type="GO" id="GO:0005886">
    <property type="term" value="C:plasma membrane"/>
    <property type="evidence" value="ECO:0007669"/>
    <property type="project" value="UniProtKB-SubCell"/>
</dbReference>
<feature type="transmembrane region" description="Helical" evidence="7">
    <location>
        <begin position="514"/>
        <end position="533"/>
    </location>
</feature>
<dbReference type="KEGG" id="kre:GWK63_06165"/>
<keyword evidence="3" id="KW-1003">Cell membrane</keyword>
<sequence length="692" mass="75064">MEISRFVADPVARLRWPAASPFMPRWLFCPTPQAVGFALRNTLASLIALAIALWMELDSPQWAVATVWSVAQVRRGESMSKARWRIVGTLVGAVAAVVFIAAFPQQSWLFFPAVAAWIGLCSFLATFCLNFRSYAFVLSGYTCSIIAVAAASAPDDVFFIGVSRATYIVLGVVCEAAIATLFTLNLSTRARAAMVAQVEDVLHRLATLLREIVLHDRDTLVHAGEFSNMLVSVHQGLEFPAIEMGRQVHAGDHARAVLAEVSILVTRLVGLSGGAERAMLSDDGILADTRGQLLHLCDRLATARLKARALDDLHAQAAHLRTLFEQRAATGTQEMGRITHGVLAAAMGDMEEALAHCHAIYRPPPHDHFRFHLGGHRDIRLAFHNGLRGAVAIMLAALVYEVTAWPGGMGFIAITTLVCGLFATRENPVVGTTRFLSGAVWSAVAAGFLDLGVLPYLSDYEEFAFVLGIFLFVGGLAKCSRGTAGAAAAYGLLMPNLLMPGNQSRVDEVTFLNGAWHTVLAVGLSVLVFRLVLPFRARDERLRFGRHMRGELRRLCLVPLPPSPQWWIGTSVDRIGRMVRHAAQAGDHGAAGDIRLMLMFSSVGLNILLLRQLKRQRRDAVSAVITALLRALVRYRVASPRGIAVVRAARRRLARMERADPGNGRLLEVLACLDGIGRTASACVAAMAAGVE</sequence>
<feature type="transmembrane region" description="Helical" evidence="7">
    <location>
        <begin position="84"/>
        <end position="103"/>
    </location>
</feature>
<organism evidence="8 9">
    <name type="scientific">Komagataeibacter rhaeticus</name>
    <dbReference type="NCBI Taxonomy" id="215221"/>
    <lineage>
        <taxon>Bacteria</taxon>
        <taxon>Pseudomonadati</taxon>
        <taxon>Pseudomonadota</taxon>
        <taxon>Alphaproteobacteria</taxon>
        <taxon>Acetobacterales</taxon>
        <taxon>Acetobacteraceae</taxon>
        <taxon>Komagataeibacter</taxon>
    </lineage>
</organism>
<feature type="transmembrane region" description="Helical" evidence="7">
    <location>
        <begin position="109"/>
        <end position="127"/>
    </location>
</feature>
<dbReference type="GeneID" id="85021731"/>
<keyword evidence="9" id="KW-1185">Reference proteome</keyword>
<keyword evidence="5 7" id="KW-1133">Transmembrane helix</keyword>
<feature type="transmembrane region" description="Helical" evidence="7">
    <location>
        <begin position="463"/>
        <end position="493"/>
    </location>
</feature>
<keyword evidence="4 7" id="KW-0812">Transmembrane</keyword>
<dbReference type="Pfam" id="PF04632">
    <property type="entry name" value="FUSC"/>
    <property type="match status" value="1"/>
</dbReference>
<feature type="transmembrane region" description="Helical" evidence="7">
    <location>
        <begin position="134"/>
        <end position="153"/>
    </location>
</feature>
<comment type="subcellular location">
    <subcellularLocation>
        <location evidence="1">Cell membrane</location>
        <topology evidence="1">Multi-pass membrane protein</topology>
    </subcellularLocation>
</comment>
<keyword evidence="2" id="KW-0813">Transport</keyword>
<name>A0A858JEC9_9PROT</name>
<dbReference type="AlphaFoldDB" id="A0A858JEC9"/>
<dbReference type="PANTHER" id="PTHR30509:SF9">
    <property type="entry name" value="MULTIDRUG RESISTANCE PROTEIN MDTO"/>
    <property type="match status" value="1"/>
</dbReference>
<proteinExistence type="predicted"/>
<evidence type="ECO:0000256" key="3">
    <source>
        <dbReference type="ARBA" id="ARBA00022475"/>
    </source>
</evidence>
<reference evidence="8 9" key="1">
    <citation type="submission" date="2020-03" db="EMBL/GenBank/DDBJ databases">
        <title>Isolation of cellulose-producing strains, genome characterization and application of the synthesized cellulose films as an economical and sustainable material for piezoelectric sensor construction.</title>
        <authorList>
            <person name="Mangayil R.K."/>
        </authorList>
    </citation>
    <scope>NUCLEOTIDE SEQUENCE [LARGE SCALE GENOMIC DNA]</scope>
    <source>
        <strain evidence="8 9">ENS 9a1a</strain>
    </source>
</reference>
<accession>A0A858JEC9</accession>
<gene>
    <name evidence="8" type="ORF">GWK63_06165</name>
</gene>
<dbReference type="InterPro" id="IPR006726">
    <property type="entry name" value="PHBA_efflux_AaeB/fusaric-R"/>
</dbReference>
<evidence type="ECO:0000313" key="8">
    <source>
        <dbReference type="EMBL" id="QIP35111.1"/>
    </source>
</evidence>
<feature type="transmembrane region" description="Helical" evidence="7">
    <location>
        <begin position="435"/>
        <end position="457"/>
    </location>
</feature>
<evidence type="ECO:0000256" key="5">
    <source>
        <dbReference type="ARBA" id="ARBA00022989"/>
    </source>
</evidence>
<evidence type="ECO:0000256" key="6">
    <source>
        <dbReference type="ARBA" id="ARBA00023136"/>
    </source>
</evidence>
<evidence type="ECO:0000256" key="7">
    <source>
        <dbReference type="SAM" id="Phobius"/>
    </source>
</evidence>
<evidence type="ECO:0000256" key="1">
    <source>
        <dbReference type="ARBA" id="ARBA00004651"/>
    </source>
</evidence>